<evidence type="ECO:0000313" key="4">
    <source>
        <dbReference type="Proteomes" id="UP000694400"/>
    </source>
</evidence>
<evidence type="ECO:0000313" key="3">
    <source>
        <dbReference type="Ensembl" id="ENSAPLP00020020473.1"/>
    </source>
</evidence>
<dbReference type="Ensembl" id="ENSAPLT00020022110.1">
    <property type="protein sequence ID" value="ENSAPLP00020020473.1"/>
    <property type="gene ID" value="ENSAPLG00020014394.1"/>
</dbReference>
<sequence>GRASKIRVKLKLLPKKKRQGFPKSLMVTVHCFQKDVGQAAPFPHTPFKPLSSPCLPAAFSDAFNFFPKDTDGNINRNSLEVTAQQLGISLAGQEAYSKLECAEADGECLMESQRGLVPEKSDPGSFDSVDARGILLCKVLLKMVELEALPRKTLLQILCVSEELRNLGPMSPSLVRGKRASVTWPWLYCDPCSIFPLPESAPRSSSPYAQVPVFPLILNEDTKALLKRKKNMQKLVMQRKKEPVDSTESHSIRKRNLVQEVRDKHDASDTWKQGRPGDKPKNLRFVARQYQRDLALRQRASLLRLWQRIGGAEIGRQAGSKRFHHTFSTYSWSWNACQELVTADELQALDRLNRRHPETSVFIVFERFYCTTRGRRRRRSPEAALR</sequence>
<keyword evidence="2" id="KW-0106">Calcium</keyword>
<reference evidence="3" key="2">
    <citation type="submission" date="2025-08" db="UniProtKB">
        <authorList>
            <consortium name="Ensembl"/>
        </authorList>
    </citation>
    <scope>IDENTIFICATION</scope>
</reference>
<organism evidence="3 4">
    <name type="scientific">Anas platyrhynchos</name>
    <name type="common">Mallard</name>
    <name type="synonym">Anas boschas</name>
    <dbReference type="NCBI Taxonomy" id="8839"/>
    <lineage>
        <taxon>Eukaryota</taxon>
        <taxon>Metazoa</taxon>
        <taxon>Chordata</taxon>
        <taxon>Craniata</taxon>
        <taxon>Vertebrata</taxon>
        <taxon>Euteleostomi</taxon>
        <taxon>Archelosauria</taxon>
        <taxon>Archosauria</taxon>
        <taxon>Dinosauria</taxon>
        <taxon>Saurischia</taxon>
        <taxon>Theropoda</taxon>
        <taxon>Coelurosauria</taxon>
        <taxon>Aves</taxon>
        <taxon>Neognathae</taxon>
        <taxon>Galloanserae</taxon>
        <taxon>Anseriformes</taxon>
        <taxon>Anatidae</taxon>
        <taxon>Anatinae</taxon>
        <taxon>Anas</taxon>
    </lineage>
</organism>
<keyword evidence="1" id="KW-0677">Repeat</keyword>
<protein>
    <submittedName>
        <fullName evidence="3">EF-hand calcium binding domain 3</fullName>
    </submittedName>
</protein>
<accession>A0A8B9TEW7</accession>
<name>A0A8B9TEW7_ANAPL</name>
<dbReference type="PANTHER" id="PTHR22656:SF1">
    <property type="entry name" value="EF-HAND CALCIUM-BINDING DOMAIN-CONTAINING PROTEIN 13"/>
    <property type="match status" value="1"/>
</dbReference>
<gene>
    <name evidence="3" type="primary">METTL2A</name>
</gene>
<reference evidence="3" key="3">
    <citation type="submission" date="2025-09" db="UniProtKB">
        <authorList>
            <consortium name="Ensembl"/>
        </authorList>
    </citation>
    <scope>IDENTIFICATION</scope>
</reference>
<evidence type="ECO:0000256" key="1">
    <source>
        <dbReference type="ARBA" id="ARBA00022737"/>
    </source>
</evidence>
<evidence type="ECO:0000256" key="2">
    <source>
        <dbReference type="ARBA" id="ARBA00022837"/>
    </source>
</evidence>
<reference evidence="3" key="1">
    <citation type="submission" date="2019-08" db="EMBL/GenBank/DDBJ databases">
        <title>Three high-quality genomes provides insights into domestication of ducks.</title>
        <authorList>
            <person name="Hou Z.C."/>
            <person name="Zhu F."/>
            <person name="Yin Z.T."/>
            <person name="Zhang F."/>
        </authorList>
    </citation>
    <scope>NUCLEOTIDE SEQUENCE [LARGE SCALE GENOMIC DNA]</scope>
</reference>
<dbReference type="Proteomes" id="UP000694400">
    <property type="component" value="Chromosome 25"/>
</dbReference>
<dbReference type="AlphaFoldDB" id="A0A8B9TEW7"/>
<dbReference type="PANTHER" id="PTHR22656">
    <property type="entry name" value="EF-HAND CALCIUM-BINDING DOMAIN-CONTAINING PROTEIN 13"/>
    <property type="match status" value="1"/>
</dbReference>
<proteinExistence type="predicted"/>